<protein>
    <submittedName>
        <fullName evidence="2">Uncharacterized protein</fullName>
    </submittedName>
</protein>
<keyword evidence="3" id="KW-1185">Reference proteome</keyword>
<keyword evidence="1" id="KW-0732">Signal</keyword>
<feature type="chain" id="PRO_5047022337" evidence="1">
    <location>
        <begin position="19"/>
        <end position="1137"/>
    </location>
</feature>
<gene>
    <name evidence="2" type="ORF">RLT85_11390</name>
</gene>
<evidence type="ECO:0000313" key="2">
    <source>
        <dbReference type="EMBL" id="MDT0295235.1"/>
    </source>
</evidence>
<organism evidence="2 3">
    <name type="scientific">Mesonia ostreae</name>
    <dbReference type="NCBI Taxonomy" id="861110"/>
    <lineage>
        <taxon>Bacteria</taxon>
        <taxon>Pseudomonadati</taxon>
        <taxon>Bacteroidota</taxon>
        <taxon>Flavobacteriia</taxon>
        <taxon>Flavobacteriales</taxon>
        <taxon>Flavobacteriaceae</taxon>
        <taxon>Mesonia</taxon>
    </lineage>
</organism>
<feature type="signal peptide" evidence="1">
    <location>
        <begin position="1"/>
        <end position="18"/>
    </location>
</feature>
<comment type="caution">
    <text evidence="2">The sequence shown here is derived from an EMBL/GenBank/DDBJ whole genome shotgun (WGS) entry which is preliminary data.</text>
</comment>
<sequence length="1137" mass="130075">MRKLLFIFFLLLAAKAKAQVYEGDFTEKKLAVSDTVAIDSVSINPFKFKLYNLQGKLIDSTLYQVDFAKSSLILNDSLRKQNDSIKVVYRKYPDYFTKRYYQFDPNSIVGNENRVNRIYQLGEEKNQRSFVPFDGLTTSGSISRGITMGTNQNAVLDSELDLQITGKISDNVNLRASLQDSNIPIQQNGYSQNLNEFDQIFIELYGKNWNIRAGDVDLVQDDSYFASYHKKVQGLSLGATINPNGNTTEVFAAGALVKGVFTRNQFQAQEGNQGPYKLTGPNGELFVLIVSGSESVFVNGIRLERGENEDYVIDYNAGEIIFNATYPITSEMRITVEYQYSDRNYSRVVATGGGKHTSEKLEIGAFVYSENDIKNQPLQQNLNEEQALILSNAGDDTSQMIAPSAVPDTFDENKVLYTKELVNGEEVFVYSTDPEEELFQVRFSNVGENQGNYVLTNASAITRIYEYVLPVNGIPQGNYEPVIRLFAPTKLQVGVVHGKYQPSEKTKINFEFAASNNDENLFSELDNDDNDGFAGRVEVHQRVLQFKDSSLVEAFAGINYVQNDFESIEPLYNVEFNRDWNLVNPLGNQNYVQAGINFKTLNNGSSQYRFEQLDYSENYSGTRHIISSQHKIGKLRTRLYGSYLDSKSEIFDSQFLRMNASAVYDFGKVWAGTRVNLEDNQQKENETQQLTGNSQRFNSYEVFTGVGDSTAVYAEVGYRHRVNDSLRNNNLQRVSKSNNYYLKSRLIQNENTQLSVFANYRKLINEEENVEDEQSLNSRVLYNQFLFNKVLSLNTAYETNSGTLAQQEFTYVEVNPGEGQYTWNDYNENGLQELEEFEISPYPDQAKYVRVLLPNQVFLKTHQNKFSQIVTLNFMQLSEDASAKKFLQHFYNQTSYLVDRKIEREGDNFDLNPFNDSGSQELAVNLNFRNTIFFNRGKQNHTTSYTYISTRAKNLLSTGFQENDIESHQLKFNHKVQESWLFNFDNQTTTTVSTSENFGNRNYDILSYTTNPKVSYLLSRSTRFDVFYQYNTQTNRLGDQEELQQQKLGTSFNFANAQKYALSGEFNYIFNEFTGSAFSPVAYQMLQGLQPNKNFTWTLLAQRKLTNYLDLNLSYLGRKSENAKAIHTGSVQLRAYF</sequence>
<evidence type="ECO:0000256" key="1">
    <source>
        <dbReference type="SAM" id="SignalP"/>
    </source>
</evidence>
<reference evidence="3" key="1">
    <citation type="submission" date="2023-07" db="EMBL/GenBank/DDBJ databases">
        <title>Isolating and identifying novel microbial strains from the Mariana Trench.</title>
        <authorList>
            <person name="Fu H."/>
        </authorList>
    </citation>
    <scope>NUCLEOTIDE SEQUENCE [LARGE SCALE GENOMIC DNA]</scope>
    <source>
        <strain evidence="3">T-y2</strain>
    </source>
</reference>
<evidence type="ECO:0000313" key="3">
    <source>
        <dbReference type="Proteomes" id="UP001182991"/>
    </source>
</evidence>
<proteinExistence type="predicted"/>
<accession>A0ABU2KKJ6</accession>
<dbReference type="EMBL" id="JAVRBG010000011">
    <property type="protein sequence ID" value="MDT0295235.1"/>
    <property type="molecule type" value="Genomic_DNA"/>
</dbReference>
<name>A0ABU2KKJ6_9FLAO</name>
<dbReference type="RefSeq" id="WP_311402178.1">
    <property type="nucleotide sequence ID" value="NZ_JAVRBG010000011.1"/>
</dbReference>
<dbReference type="Proteomes" id="UP001182991">
    <property type="component" value="Unassembled WGS sequence"/>
</dbReference>